<comment type="caution">
    <text evidence="2">The sequence shown here is derived from an EMBL/GenBank/DDBJ whole genome shotgun (WGS) entry which is preliminary data.</text>
</comment>
<feature type="compositionally biased region" description="Polar residues" evidence="1">
    <location>
        <begin position="15"/>
        <end position="30"/>
    </location>
</feature>
<keyword evidence="3" id="KW-1185">Reference proteome</keyword>
<name>A0A8J2KE28_9HEXA</name>
<accession>A0A8J2KE28</accession>
<evidence type="ECO:0000313" key="3">
    <source>
        <dbReference type="Proteomes" id="UP000708208"/>
    </source>
</evidence>
<evidence type="ECO:0000256" key="1">
    <source>
        <dbReference type="SAM" id="MobiDB-lite"/>
    </source>
</evidence>
<dbReference type="AlphaFoldDB" id="A0A8J2KE28"/>
<feature type="region of interest" description="Disordered" evidence="1">
    <location>
        <begin position="1"/>
        <end position="30"/>
    </location>
</feature>
<evidence type="ECO:0000313" key="2">
    <source>
        <dbReference type="EMBL" id="CAG7787118.1"/>
    </source>
</evidence>
<reference evidence="2" key="1">
    <citation type="submission" date="2021-06" db="EMBL/GenBank/DDBJ databases">
        <authorList>
            <person name="Hodson N. C."/>
            <person name="Mongue J. A."/>
            <person name="Jaron S. K."/>
        </authorList>
    </citation>
    <scope>NUCLEOTIDE SEQUENCE</scope>
</reference>
<proteinExistence type="predicted"/>
<protein>
    <submittedName>
        <fullName evidence="2">Uncharacterized protein</fullName>
    </submittedName>
</protein>
<dbReference type="Proteomes" id="UP000708208">
    <property type="component" value="Unassembled WGS sequence"/>
</dbReference>
<feature type="non-terminal residue" evidence="2">
    <location>
        <position position="30"/>
    </location>
</feature>
<dbReference type="EMBL" id="CAJVCH010331976">
    <property type="protein sequence ID" value="CAG7787118.1"/>
    <property type="molecule type" value="Genomic_DNA"/>
</dbReference>
<sequence>MFNVEMEPPTKKQRTVQGGYNGTEASRSPL</sequence>
<organism evidence="2 3">
    <name type="scientific">Allacma fusca</name>
    <dbReference type="NCBI Taxonomy" id="39272"/>
    <lineage>
        <taxon>Eukaryota</taxon>
        <taxon>Metazoa</taxon>
        <taxon>Ecdysozoa</taxon>
        <taxon>Arthropoda</taxon>
        <taxon>Hexapoda</taxon>
        <taxon>Collembola</taxon>
        <taxon>Symphypleona</taxon>
        <taxon>Sminthuridae</taxon>
        <taxon>Allacma</taxon>
    </lineage>
</organism>
<gene>
    <name evidence="2" type="ORF">AFUS01_LOCUS25637</name>
</gene>